<dbReference type="EMBL" id="NESN01000001">
    <property type="protein sequence ID" value="PUE55705.1"/>
    <property type="molecule type" value="Genomic_DNA"/>
</dbReference>
<reference evidence="1 2" key="1">
    <citation type="submission" date="2017-04" db="EMBL/GenBank/DDBJ databases">
        <title>Unexpected and diverse lifestyles within the genus Limnohabitans.</title>
        <authorList>
            <person name="Kasalicky V."/>
            <person name="Mehrshad M."/>
            <person name="Andrei S.-A."/>
            <person name="Salcher M."/>
            <person name="Kratochvilova H."/>
            <person name="Simek K."/>
            <person name="Ghai R."/>
        </authorList>
    </citation>
    <scope>NUCLEOTIDE SEQUENCE [LARGE SCALE GENOMIC DNA]</scope>
    <source>
        <strain evidence="1 2">II-B4</strain>
    </source>
</reference>
<name>A0A315EGH7_9BURK</name>
<gene>
    <name evidence="1" type="ORF">B9Z37_03960</name>
</gene>
<keyword evidence="2" id="KW-1185">Reference proteome</keyword>
<sequence>MANATIQLPNQSINIQTVPGSGFIRVILPETDNCFYNPASGLFSTEPITDGAPLDLVTHYLPELTQKLNEFDAQRRAYIARYNQFSASL</sequence>
<evidence type="ECO:0000313" key="2">
    <source>
        <dbReference type="Proteomes" id="UP000250790"/>
    </source>
</evidence>
<proteinExistence type="predicted"/>
<evidence type="ECO:0000313" key="1">
    <source>
        <dbReference type="EMBL" id="PUE55705.1"/>
    </source>
</evidence>
<accession>A0A315EGH7</accession>
<dbReference type="Proteomes" id="UP000250790">
    <property type="component" value="Unassembled WGS sequence"/>
</dbReference>
<protein>
    <submittedName>
        <fullName evidence="1">Uncharacterized protein</fullName>
    </submittedName>
</protein>
<organism evidence="1 2">
    <name type="scientific">Limnohabitans parvus II-B4</name>
    <dbReference type="NCBI Taxonomy" id="1293052"/>
    <lineage>
        <taxon>Bacteria</taxon>
        <taxon>Pseudomonadati</taxon>
        <taxon>Pseudomonadota</taxon>
        <taxon>Betaproteobacteria</taxon>
        <taxon>Burkholderiales</taxon>
        <taxon>Comamonadaceae</taxon>
        <taxon>Limnohabitans</taxon>
    </lineage>
</organism>
<dbReference type="RefSeq" id="WP_108311696.1">
    <property type="nucleotide sequence ID" value="NZ_NESN01000001.1"/>
</dbReference>
<comment type="caution">
    <text evidence="1">The sequence shown here is derived from an EMBL/GenBank/DDBJ whole genome shotgun (WGS) entry which is preliminary data.</text>
</comment>
<dbReference type="AlphaFoldDB" id="A0A315EGH7"/>
<dbReference type="OrthoDB" id="8907161at2"/>